<feature type="domain" description="Importin N-terminal" evidence="1">
    <location>
        <begin position="29"/>
        <end position="95"/>
    </location>
</feature>
<dbReference type="InterPro" id="IPR001494">
    <property type="entry name" value="Importin-beta_N"/>
</dbReference>
<dbReference type="InterPro" id="IPR011989">
    <property type="entry name" value="ARM-like"/>
</dbReference>
<dbReference type="InterPro" id="IPR058537">
    <property type="entry name" value="TPR_TNPO3_IPO13_4th"/>
</dbReference>
<dbReference type="RefSeq" id="XP_006826075.1">
    <property type="nucleotide sequence ID" value="XM_006826012.1"/>
</dbReference>
<dbReference type="InterPro" id="IPR057942">
    <property type="entry name" value="TPR_TNPO3_IPO13_3rd"/>
</dbReference>
<dbReference type="Gene3D" id="1.25.10.10">
    <property type="entry name" value="Leucine-rich Repeat Variant"/>
    <property type="match status" value="2"/>
</dbReference>
<reference evidence="3" key="1">
    <citation type="submission" date="2025-08" db="UniProtKB">
        <authorList>
            <consortium name="RefSeq"/>
        </authorList>
    </citation>
    <scope>IDENTIFICATION</scope>
    <source>
        <tissue evidence="3">Testes</tissue>
    </source>
</reference>
<evidence type="ECO:0000313" key="3">
    <source>
        <dbReference type="RefSeq" id="XP_006826075.1"/>
    </source>
</evidence>
<evidence type="ECO:0000259" key="1">
    <source>
        <dbReference type="SMART" id="SM00913"/>
    </source>
</evidence>
<dbReference type="GeneID" id="102806984"/>
<organism evidence="2 3">
    <name type="scientific">Saccoglossus kowalevskii</name>
    <name type="common">Acorn worm</name>
    <dbReference type="NCBI Taxonomy" id="10224"/>
    <lineage>
        <taxon>Eukaryota</taxon>
        <taxon>Metazoa</taxon>
        <taxon>Hemichordata</taxon>
        <taxon>Enteropneusta</taxon>
        <taxon>Harrimaniidae</taxon>
        <taxon>Saccoglossus</taxon>
    </lineage>
</organism>
<name>A0ABM0N1D4_SACKO</name>
<dbReference type="Proteomes" id="UP000694865">
    <property type="component" value="Unplaced"/>
</dbReference>
<dbReference type="PANTHER" id="PTHR12363:SF42">
    <property type="entry name" value="TRANSPORTIN-3"/>
    <property type="match status" value="1"/>
</dbReference>
<dbReference type="SMART" id="SM00913">
    <property type="entry name" value="IBN_N"/>
    <property type="match status" value="1"/>
</dbReference>
<keyword evidence="2" id="KW-1185">Reference proteome</keyword>
<dbReference type="SUPFAM" id="SSF48371">
    <property type="entry name" value="ARM repeat"/>
    <property type="match status" value="1"/>
</dbReference>
<protein>
    <submittedName>
        <fullName evidence="3">Transportin-3-like</fullName>
    </submittedName>
</protein>
<dbReference type="PANTHER" id="PTHR12363">
    <property type="entry name" value="TRANSPORTIN 3 AND IMPORTIN 13"/>
    <property type="match status" value="1"/>
</dbReference>
<dbReference type="InterPro" id="IPR051345">
    <property type="entry name" value="Importin_beta-like_NTR"/>
</dbReference>
<proteinExistence type="predicted"/>
<dbReference type="Pfam" id="PF24140">
    <property type="entry name" value="TPR_TNPO3_IPO13_3rd"/>
    <property type="match status" value="1"/>
</dbReference>
<dbReference type="Pfam" id="PF24138">
    <property type="entry name" value="TPR_TNPO3_IPO13_2nd"/>
    <property type="match status" value="1"/>
</dbReference>
<gene>
    <name evidence="3" type="primary">LOC102806984</name>
</gene>
<dbReference type="InterPro" id="IPR016024">
    <property type="entry name" value="ARM-type_fold"/>
</dbReference>
<dbReference type="Pfam" id="PF03810">
    <property type="entry name" value="IBN_N"/>
    <property type="match status" value="1"/>
</dbReference>
<accession>A0ABM0N1D4</accession>
<sequence>MEGSPNLETVIQAVQTLYHSPDVSAKEKASQWLGELQRSVHAWQIADQLLRYKQDVESSYFAAHTMRTKIQYSFHELPANSHTSLRDSLLSHIETLPQDTSQVILTQLCLALADLALQMVVWKKAPVDMIQRQVAAISRLPLTQDLPKYYMLAHTLFDSVMQLPEAYHLSVAEEDIDKSINFCRIFTELAESFLECIIKMPGQGIGSLASLDLLLTCVGHHQYEVAEICFNFWYRLSETLYKDNNEEINDLFRPYIQRLINALSIHCQMDSDHEGIPDEKDDFGDFRLRVAELIKDVVFLVGSSTCFKQMFEALSAQGVNTSWNVTEAALFVMAAVAKNVLPQESEAVPQVVEAIINLPKDAHIAVRYTSTQLVGELGEWIEEHTQYLDPILAFLMQSLQTPCLASVSANSIQCICNILRDQMAGHFDGLLQITKAVDSFNLSDDAAIGLIKGTSIILAKLPSELVTDGVRQLVMVQIQPLGQLVKADAPKLSHNNDPAIWLDRLAAIFRYASPTVKNGQPHPCQPVFLEVWPVLSEVLNKYKSDDRIIERCCRCLRFAVRNVGKWSAVLLTPLVTQMVNVYQQHHHSCFLYLGSILVDEYGDDQSCTQGLLDMLQAFCIPTFLLLQQNNGFRDHPDTVDDLFRLATRFLQRCTIAFLQFSILSALLECGLAAISLEHRDANASVMKFFRDLIYSSTGNESVCRWLEAALKALPTETTTGAVTATHKQLTEFHKQVTSAEDQKKVSYALRDFARLYR</sequence>
<dbReference type="InterPro" id="IPR057941">
    <property type="entry name" value="TPR_TNPO3_IPO13_2nd"/>
</dbReference>
<dbReference type="Pfam" id="PF24139">
    <property type="entry name" value="TPR_TNPO3_IPO13_4th"/>
    <property type="match status" value="1"/>
</dbReference>
<evidence type="ECO:0000313" key="2">
    <source>
        <dbReference type="Proteomes" id="UP000694865"/>
    </source>
</evidence>